<evidence type="ECO:0000256" key="1">
    <source>
        <dbReference type="SAM" id="Phobius"/>
    </source>
</evidence>
<dbReference type="Proteomes" id="UP001168694">
    <property type="component" value="Unassembled WGS sequence"/>
</dbReference>
<evidence type="ECO:0000313" key="2">
    <source>
        <dbReference type="EMBL" id="MDN4074966.1"/>
    </source>
</evidence>
<accession>A0ABT8EAM2</accession>
<feature type="transmembrane region" description="Helical" evidence="1">
    <location>
        <begin position="6"/>
        <end position="25"/>
    </location>
</feature>
<name>A0ABT8EAM2_9BACL</name>
<protein>
    <submittedName>
        <fullName evidence="2">Uncharacterized protein</fullName>
    </submittedName>
</protein>
<proteinExistence type="predicted"/>
<gene>
    <name evidence="2" type="ORF">QYF49_18505</name>
</gene>
<keyword evidence="1" id="KW-1133">Transmembrane helix</keyword>
<keyword evidence="3" id="KW-1185">Reference proteome</keyword>
<comment type="caution">
    <text evidence="2">The sequence shown here is derived from an EMBL/GenBank/DDBJ whole genome shotgun (WGS) entry which is preliminary data.</text>
</comment>
<evidence type="ECO:0000313" key="3">
    <source>
        <dbReference type="Proteomes" id="UP001168694"/>
    </source>
</evidence>
<keyword evidence="1" id="KW-0472">Membrane</keyword>
<dbReference type="RefSeq" id="WP_290401089.1">
    <property type="nucleotide sequence ID" value="NZ_JAUHLN010000004.1"/>
</dbReference>
<dbReference type="EMBL" id="JAUHLN010000004">
    <property type="protein sequence ID" value="MDN4074966.1"/>
    <property type="molecule type" value="Genomic_DNA"/>
</dbReference>
<reference evidence="2" key="1">
    <citation type="submission" date="2023-06" db="EMBL/GenBank/DDBJ databases">
        <title>Draft Genome Sequences of Representative Paenibacillus Polymyxa, Bacillus cereus, Fictibacillus sp., and Brevibacillus agri Strains Isolated from Amazonian Dark Earth.</title>
        <authorList>
            <person name="Pellegrinetti T.A."/>
            <person name="Cunha I.C.M."/>
            <person name="Chaves M.G."/>
            <person name="Freitas A.S."/>
            <person name="Silva A.V.R."/>
            <person name="Tsai S.M."/>
            <person name="Mendes L.W."/>
        </authorList>
    </citation>
    <scope>NUCLEOTIDE SEQUENCE</scope>
    <source>
        <strain evidence="2">CENA-BCM004</strain>
    </source>
</reference>
<keyword evidence="1" id="KW-0812">Transmembrane</keyword>
<sequence length="91" mass="10400">MSQTTTSFKPWVIVGLGTSATAVWLSSKHNRIRAKCWVRNFTRKVMPDPCYKTKVLPVEKGGHPNPYDHEDSKMVSEGSVYGVHYFNEKKQ</sequence>
<organism evidence="2 3">
    <name type="scientific">Fictibacillus terranigra</name>
    <dbReference type="NCBI Taxonomy" id="3058424"/>
    <lineage>
        <taxon>Bacteria</taxon>
        <taxon>Bacillati</taxon>
        <taxon>Bacillota</taxon>
        <taxon>Bacilli</taxon>
        <taxon>Bacillales</taxon>
        <taxon>Fictibacillaceae</taxon>
        <taxon>Fictibacillus</taxon>
    </lineage>
</organism>